<evidence type="ECO:0000313" key="2">
    <source>
        <dbReference type="EMBL" id="OEH86517.1"/>
    </source>
</evidence>
<dbReference type="Proteomes" id="UP000095255">
    <property type="component" value="Unassembled WGS sequence"/>
</dbReference>
<dbReference type="EMBL" id="MJAT01000003">
    <property type="protein sequence ID" value="OEH86517.1"/>
    <property type="molecule type" value="Genomic_DNA"/>
</dbReference>
<organism evidence="2 3">
    <name type="scientific">Desulfuribacillus stibiiarsenatis</name>
    <dbReference type="NCBI Taxonomy" id="1390249"/>
    <lineage>
        <taxon>Bacteria</taxon>
        <taxon>Bacillati</taxon>
        <taxon>Bacillota</taxon>
        <taxon>Desulfuribacillia</taxon>
        <taxon>Desulfuribacillales</taxon>
        <taxon>Desulfuribacillaceae</taxon>
        <taxon>Desulfuribacillus</taxon>
    </lineage>
</organism>
<name>A0A1E5L8N1_9FIRM</name>
<dbReference type="AlphaFoldDB" id="A0A1E5L8N1"/>
<feature type="domain" description="Regulatory protein YycH" evidence="1">
    <location>
        <begin position="189"/>
        <end position="396"/>
    </location>
</feature>
<dbReference type="Pfam" id="PF07435">
    <property type="entry name" value="YycH"/>
    <property type="match status" value="2"/>
</dbReference>
<dbReference type="STRING" id="1390249.BHU72_12965"/>
<accession>A0A1E5L8N1</accession>
<evidence type="ECO:0000313" key="3">
    <source>
        <dbReference type="Proteomes" id="UP000095255"/>
    </source>
</evidence>
<keyword evidence="3" id="KW-1185">Reference proteome</keyword>
<dbReference type="InterPro" id="IPR009996">
    <property type="entry name" value="YycH"/>
</dbReference>
<dbReference type="Gene3D" id="3.30.310.160">
    <property type="entry name" value="YycH protein, domain 2"/>
    <property type="match status" value="1"/>
</dbReference>
<dbReference type="InterPro" id="IPR042274">
    <property type="entry name" value="YycH/YycI_2"/>
</dbReference>
<comment type="caution">
    <text evidence="2">The sequence shown here is derived from an EMBL/GenBank/DDBJ whole genome shotgun (WGS) entry which is preliminary data.</text>
</comment>
<feature type="domain" description="Regulatory protein YycH" evidence="1">
    <location>
        <begin position="3"/>
        <end position="151"/>
    </location>
</feature>
<protein>
    <recommendedName>
        <fullName evidence="1">Regulatory protein YycH domain-containing protein</fullName>
    </recommendedName>
</protein>
<dbReference type="OrthoDB" id="2382185at2"/>
<reference evidence="2 3" key="1">
    <citation type="submission" date="2016-09" db="EMBL/GenBank/DDBJ databases">
        <title>Desulfuribacillus arsenicus sp. nov., an obligately anaerobic, dissimilatory arsenic- and antimonate-reducing bacterium isolated from anoxic sediments.</title>
        <authorList>
            <person name="Abin C.A."/>
            <person name="Hollibaugh J.T."/>
        </authorList>
    </citation>
    <scope>NUCLEOTIDE SEQUENCE [LARGE SCALE GENOMIC DNA]</scope>
    <source>
        <strain evidence="2 3">MLFW-2</strain>
    </source>
</reference>
<sequence>MLERMKTVILTTLVITSLMLSAILSYVSPEYSPLVYTEEPSKNQDFNYVYVDETLIPREIRAFSGQEKNTIYPMSQDFNEIYQSIQKLTVTNIETTTVVDLTKHGKRVQLSFYKAVPYELLSHLLDIEVSDIRKIEGNIVRATLYIDAKTDQLKCLLEGDRNYLASIHGNKGQLNEVIQQIINITKVEMLPLVEIELLSIQPREYSNLLFEDLTQVRQILEKDKSIIYTDGNRGLRVNIDSNTMEYTDPSAEDDFQQLSTKDMLLESVYFLNEYQSWAGEYIIANIDAISKSRNEYSLVFQQLYYGLPIISPNILPLSELQFKMQNNRVNRFLRSTKYLGAEMDSKMVSILPSEYMAAIINRQFSRPEDKWDYFLAYYPEQITAQKVQMRPVWVVVNKQSVSAAYDARNGQEIHQIGGWAYGSR</sequence>
<dbReference type="RefSeq" id="WP_069701112.1">
    <property type="nucleotide sequence ID" value="NZ_MJAT01000003.1"/>
</dbReference>
<evidence type="ECO:0000259" key="1">
    <source>
        <dbReference type="Pfam" id="PF07435"/>
    </source>
</evidence>
<proteinExistence type="predicted"/>
<gene>
    <name evidence="2" type="ORF">BHU72_12965</name>
</gene>